<dbReference type="Proteomes" id="UP000663671">
    <property type="component" value="Chromosome 2"/>
</dbReference>
<dbReference type="VEuPathDB" id="FungiDB:I7I51_08037"/>
<reference evidence="1" key="1">
    <citation type="submission" date="2021-01" db="EMBL/GenBank/DDBJ databases">
        <title>Chromosome-level genome assembly of a human fungal pathogen reveals clustering of transcriptionally co-regulated genes.</title>
        <authorList>
            <person name="Voorhies M."/>
            <person name="Cohen S."/>
            <person name="Shea T.P."/>
            <person name="Petrus S."/>
            <person name="Munoz J.F."/>
            <person name="Poplawski S."/>
            <person name="Goldman W.E."/>
            <person name="Michael T."/>
            <person name="Cuomo C.A."/>
            <person name="Sil A."/>
            <person name="Beyhan S."/>
        </authorList>
    </citation>
    <scope>NUCLEOTIDE SEQUENCE</scope>
    <source>
        <strain evidence="1">WU24</strain>
    </source>
</reference>
<dbReference type="AlphaFoldDB" id="A0A8A1LZI4"/>
<dbReference type="EMBL" id="CP069109">
    <property type="protein sequence ID" value="QSS58610.1"/>
    <property type="molecule type" value="Genomic_DNA"/>
</dbReference>
<sequence length="65" mass="7417">EVSHSMLLIPTQQHQWKEFVVKKADGVQLKLVIETPVVQIDNLKSGASMPAICRGRYSYYVVEWA</sequence>
<accession>A0A8A1LZI4</accession>
<evidence type="ECO:0000313" key="1">
    <source>
        <dbReference type="EMBL" id="QSS58610.1"/>
    </source>
</evidence>
<protein>
    <submittedName>
        <fullName evidence="1">Uncharacterized protein</fullName>
    </submittedName>
</protein>
<name>A0A8A1LZI4_AJECA</name>
<gene>
    <name evidence="1" type="ORF">I7I51_08037</name>
</gene>
<proteinExistence type="predicted"/>
<evidence type="ECO:0000313" key="2">
    <source>
        <dbReference type="Proteomes" id="UP000663671"/>
    </source>
</evidence>
<organism evidence="1 2">
    <name type="scientific">Ajellomyces capsulatus</name>
    <name type="common">Darling's disease fungus</name>
    <name type="synonym">Histoplasma capsulatum</name>
    <dbReference type="NCBI Taxonomy" id="5037"/>
    <lineage>
        <taxon>Eukaryota</taxon>
        <taxon>Fungi</taxon>
        <taxon>Dikarya</taxon>
        <taxon>Ascomycota</taxon>
        <taxon>Pezizomycotina</taxon>
        <taxon>Eurotiomycetes</taxon>
        <taxon>Eurotiomycetidae</taxon>
        <taxon>Onygenales</taxon>
        <taxon>Ajellomycetaceae</taxon>
        <taxon>Histoplasma</taxon>
    </lineage>
</organism>
<feature type="non-terminal residue" evidence="1">
    <location>
        <position position="1"/>
    </location>
</feature>